<dbReference type="AlphaFoldDB" id="A0A914NEY2"/>
<dbReference type="Proteomes" id="UP000887563">
    <property type="component" value="Unplaced"/>
</dbReference>
<sequence length="155" mass="17478">MEMICEDDEEDRELFDSWLNSFGKQLRSKISVGFEGFTKISDQKKNQNKKVQFNKAVSLINSTQKIGYRLMKKCKSAKYISHHHHQGHYCTIESAGELAAGESPKKIISTKPKVPRTPIPQTTPTDPLGPPLKLQPTLLSPITPEEINGYLIDIL</sequence>
<feature type="region of interest" description="Disordered" evidence="1">
    <location>
        <begin position="108"/>
        <end position="137"/>
    </location>
</feature>
<reference evidence="3" key="1">
    <citation type="submission" date="2022-11" db="UniProtKB">
        <authorList>
            <consortium name="WormBaseParasite"/>
        </authorList>
    </citation>
    <scope>IDENTIFICATION</scope>
</reference>
<dbReference type="WBParaSite" id="Minc3s05911g39020">
    <property type="protein sequence ID" value="Minc3s05911g39020"/>
    <property type="gene ID" value="Minc3s05911g39020"/>
</dbReference>
<keyword evidence="2" id="KW-1185">Reference proteome</keyword>
<proteinExistence type="predicted"/>
<evidence type="ECO:0000256" key="1">
    <source>
        <dbReference type="SAM" id="MobiDB-lite"/>
    </source>
</evidence>
<evidence type="ECO:0000313" key="2">
    <source>
        <dbReference type="Proteomes" id="UP000887563"/>
    </source>
</evidence>
<protein>
    <submittedName>
        <fullName evidence="3">Uncharacterized protein</fullName>
    </submittedName>
</protein>
<organism evidence="2 3">
    <name type="scientific">Meloidogyne incognita</name>
    <name type="common">Southern root-knot nematode worm</name>
    <name type="synonym">Oxyuris incognita</name>
    <dbReference type="NCBI Taxonomy" id="6306"/>
    <lineage>
        <taxon>Eukaryota</taxon>
        <taxon>Metazoa</taxon>
        <taxon>Ecdysozoa</taxon>
        <taxon>Nematoda</taxon>
        <taxon>Chromadorea</taxon>
        <taxon>Rhabditida</taxon>
        <taxon>Tylenchina</taxon>
        <taxon>Tylenchomorpha</taxon>
        <taxon>Tylenchoidea</taxon>
        <taxon>Meloidogynidae</taxon>
        <taxon>Meloidogyninae</taxon>
        <taxon>Meloidogyne</taxon>
        <taxon>Meloidogyne incognita group</taxon>
    </lineage>
</organism>
<evidence type="ECO:0000313" key="3">
    <source>
        <dbReference type="WBParaSite" id="Minc3s05911g39020"/>
    </source>
</evidence>
<name>A0A914NEY2_MELIC</name>
<accession>A0A914NEY2</accession>